<dbReference type="Pfam" id="PF00020">
    <property type="entry name" value="TNFR_c6"/>
    <property type="match status" value="1"/>
</dbReference>
<proteinExistence type="inferred from homology"/>
<dbReference type="Gene3D" id="2.60.240.20">
    <property type="match status" value="1"/>
</dbReference>
<dbReference type="GO" id="GO:0043120">
    <property type="term" value="F:tumor necrosis factor binding"/>
    <property type="evidence" value="ECO:0007669"/>
    <property type="project" value="TreeGrafter"/>
</dbReference>
<dbReference type="InterPro" id="IPR001368">
    <property type="entry name" value="TNFR/NGFR_Cys_rich_reg"/>
</dbReference>
<protein>
    <submittedName>
        <fullName evidence="8">Tumor necrosis factor receptor II homolog</fullName>
    </submittedName>
</protein>
<organismHost>
    <name type="scientific">Apodemus sylvaticus</name>
    <name type="common">European woodmouse</name>
    <dbReference type="NCBI Taxonomy" id="10129"/>
</organismHost>
<keyword evidence="4" id="KW-0325">Glycoprotein</keyword>
<feature type="disulfide bond" evidence="7">
    <location>
        <begin position="67"/>
        <end position="82"/>
    </location>
</feature>
<dbReference type="InterPro" id="IPR011172">
    <property type="entry name" value="Poxvirus_TNF_rcpt-II"/>
</dbReference>
<dbReference type="EMBL" id="U90229">
    <property type="protein sequence ID" value="AAB94385.1"/>
    <property type="molecule type" value="Genomic_DNA"/>
</dbReference>
<evidence type="ECO:0000313" key="8">
    <source>
        <dbReference type="EMBL" id="AAB94385.1"/>
    </source>
</evidence>
<organism evidence="8">
    <name type="scientific">Cowpox virus</name>
    <name type="common">CPV</name>
    <dbReference type="NCBI Taxonomy" id="10243"/>
    <lineage>
        <taxon>Viruses</taxon>
        <taxon>Varidnaviria</taxon>
        <taxon>Bamfordvirae</taxon>
        <taxon>Nucleocytoviricota</taxon>
        <taxon>Pokkesviricetes</taxon>
        <taxon>Chitovirales</taxon>
        <taxon>Poxviridae</taxon>
        <taxon>Chordopoxvirinae</taxon>
        <taxon>Orthopoxvirus</taxon>
        <taxon>Orthopoxvirus cowpox</taxon>
    </lineage>
</organism>
<sequence length="360" mass="39370">MKSYILLLLLSCIIIINSETPHEPSNGKCKDNEYKHHHLCCLSCPPGTYASRLCDSKTNTNTQCTSCGSGTFTSRNNHLPACLSCNGRCDSNQVETRSCNTTHNRICECSPGYYCLLKGSSGCKACVSQTKCGMGYGVSGHTPTGDVICSPCGLGTYSHTVSSADKCEPVPSNTFNYIDVEINLYPVNDTSCTRTTTTGLSESISTSELTITMNHKDCDPVFRDGYFSVLNKVATSGFFTGENRYQNISKVCTLNFEIKCNNKDSSSKQLTKAKNDTIMPHSETVTLVGDCLSSVDIYILYSNTNTQDYETDTISYHAGNVLDVDSHMPGSCDIHKLITNSQNPTHFIVSFSPINNKYNN</sequence>
<comment type="similarity">
    <text evidence="5">Belongs to the orthopoxvirus OPG002 family.</text>
</comment>
<feature type="disulfide bond" evidence="7">
    <location>
        <begin position="89"/>
        <end position="107"/>
    </location>
</feature>
<dbReference type="PROSITE" id="PS00652">
    <property type="entry name" value="TNFR_NGFR_1"/>
    <property type="match status" value="2"/>
</dbReference>
<organismHost>
    <name type="scientific">Bos taurus</name>
    <name type="common">Bovine</name>
    <dbReference type="NCBI Taxonomy" id="9913"/>
</organismHost>
<evidence type="ECO:0000256" key="2">
    <source>
        <dbReference type="ARBA" id="ARBA00022737"/>
    </source>
</evidence>
<organismHost>
    <name type="scientific">Mus musculus</name>
    <name type="common">Mouse</name>
    <dbReference type="NCBI Taxonomy" id="10090"/>
</organismHost>
<dbReference type="PROSITE" id="PS50050">
    <property type="entry name" value="TNFR_NGFR_2"/>
    <property type="match status" value="1"/>
</dbReference>
<keyword evidence="1" id="KW-0732">Signal</keyword>
<comment type="function">
    <text evidence="6">Inhibits host immune defense by binding to host TNF and various chemokines in the extracellular space. Binds host CC chemokines (beta chemokines) and CXC chemokines (alpha chemokines).</text>
</comment>
<feature type="repeat" description="TNFR-Cys" evidence="7">
    <location>
        <begin position="66"/>
        <end position="107"/>
    </location>
</feature>
<reference evidence="8" key="1">
    <citation type="journal article" date="2001" name="J. Clin. Microbiol.">
        <title>Detection and differentiation of old world orthopoxviruses: restriction fragment length polymorphism of the crmB gene region.</title>
        <authorList>
            <person name="Loparev V.N."/>
            <person name="Massung R.F."/>
            <person name="Esposito J.J."/>
            <person name="Meyer H."/>
        </authorList>
    </citation>
    <scope>NUCLEOTIDE SEQUENCE</scope>
    <source>
        <strain evidence="8">CPV58</strain>
    </source>
</reference>
<dbReference type="InterPro" id="IPR010806">
    <property type="entry name" value="Poxvirus_TNF-rcpt-II_C"/>
</dbReference>
<dbReference type="SUPFAM" id="SSF57586">
    <property type="entry name" value="TNF receptor-like"/>
    <property type="match status" value="2"/>
</dbReference>
<organismHost>
    <name type="scientific">Myodes glareolus</name>
    <name type="common">Bank vole</name>
    <name type="synonym">Clethrionomys glareolus</name>
    <dbReference type="NCBI Taxonomy" id="447135"/>
</organismHost>
<evidence type="ECO:0000256" key="1">
    <source>
        <dbReference type="ARBA" id="ARBA00022729"/>
    </source>
</evidence>
<keyword evidence="8" id="KW-0675">Receptor</keyword>
<keyword evidence="2" id="KW-0677">Repeat</keyword>
<dbReference type="GO" id="GO:0052031">
    <property type="term" value="P:symbiont-mediated perturbation of host defense response"/>
    <property type="evidence" value="ECO:0007669"/>
    <property type="project" value="InterPro"/>
</dbReference>
<dbReference type="GO" id="GO:0051044">
    <property type="term" value="P:positive regulation of membrane protein ectodomain proteolysis"/>
    <property type="evidence" value="ECO:0007669"/>
    <property type="project" value="TreeGrafter"/>
</dbReference>
<name>O57118_COWPX</name>
<dbReference type="InterPro" id="IPR034059">
    <property type="entry name" value="TNFRSF_N_viral"/>
</dbReference>
<dbReference type="Pfam" id="PF07190">
    <property type="entry name" value="CrmD_SECRET"/>
    <property type="match status" value="1"/>
</dbReference>
<dbReference type="Gene3D" id="2.10.50.10">
    <property type="entry name" value="Tumor Necrosis Factor Receptor, subunit A, domain 2"/>
    <property type="match status" value="2"/>
</dbReference>
<comment type="caution">
    <text evidence="7">Lacks conserved residue(s) required for the propagation of feature annotation.</text>
</comment>
<keyword evidence="3 7" id="KW-1015">Disulfide bond</keyword>
<dbReference type="CDD" id="cd15839">
    <property type="entry name" value="TNFRSF_viral"/>
    <property type="match status" value="1"/>
</dbReference>
<evidence type="ECO:0000256" key="5">
    <source>
        <dbReference type="ARBA" id="ARBA00034724"/>
    </source>
</evidence>
<organismHost>
    <name type="scientific">Microtus agrestis</name>
    <name type="common">Short-tailed field vole</name>
    <dbReference type="NCBI Taxonomy" id="29092"/>
</organismHost>
<organismHost>
    <name type="scientific">Loxodonta africana</name>
    <name type="common">African elephant</name>
    <dbReference type="NCBI Taxonomy" id="9785"/>
</organismHost>
<dbReference type="InterPro" id="IPR051670">
    <property type="entry name" value="TNF_chemokine_rcpt-like"/>
</dbReference>
<gene>
    <name evidence="8" type="primary">CrmB</name>
</gene>
<organismHost>
    <name type="scientific">Felis catus</name>
    <name type="common">Cat</name>
    <name type="synonym">Felis silvestris catus</name>
    <dbReference type="NCBI Taxonomy" id="9685"/>
</organismHost>
<evidence type="ECO:0000256" key="7">
    <source>
        <dbReference type="PROSITE-ProRule" id="PRU00206"/>
    </source>
</evidence>
<dbReference type="PANTHER" id="PTHR47386">
    <property type="entry name" value="TUMOR NECROSIS FACTOR RECEPTOR SUPERFAMILY MEMBER 1B"/>
    <property type="match status" value="1"/>
</dbReference>
<dbReference type="PANTHER" id="PTHR47386:SF1">
    <property type="entry name" value="TUMOR NECROSIS FACTOR RECEPTOR SUPERFAMILY MEMBER 1B"/>
    <property type="match status" value="1"/>
</dbReference>
<organismHost>
    <name type="scientific">Homo sapiens</name>
    <name type="common">Human</name>
    <dbReference type="NCBI Taxonomy" id="9606"/>
</organismHost>
<evidence type="ECO:0000256" key="6">
    <source>
        <dbReference type="ARBA" id="ARBA00045338"/>
    </source>
</evidence>
<dbReference type="GO" id="GO:0005031">
    <property type="term" value="F:tumor necrosis factor receptor activity"/>
    <property type="evidence" value="ECO:0007669"/>
    <property type="project" value="InterPro"/>
</dbReference>
<evidence type="ECO:0000256" key="3">
    <source>
        <dbReference type="ARBA" id="ARBA00023157"/>
    </source>
</evidence>
<accession>O57118</accession>
<evidence type="ECO:0000256" key="4">
    <source>
        <dbReference type="ARBA" id="ARBA00023180"/>
    </source>
</evidence>
<dbReference type="PIRSF" id="PIRSF001790">
    <property type="entry name" value="TNF_C22L"/>
    <property type="match status" value="1"/>
</dbReference>
<dbReference type="SMART" id="SM00208">
    <property type="entry name" value="TNFR"/>
    <property type="match status" value="3"/>
</dbReference>